<evidence type="ECO:0000256" key="10">
    <source>
        <dbReference type="ARBA" id="ARBA00023004"/>
    </source>
</evidence>
<keyword evidence="5 15" id="KW-0812">Transmembrane</keyword>
<evidence type="ECO:0000256" key="11">
    <source>
        <dbReference type="ARBA" id="ARBA00023033"/>
    </source>
</evidence>
<accession>A0A7G6J4K9</accession>
<evidence type="ECO:0000256" key="2">
    <source>
        <dbReference type="ARBA" id="ARBA00004606"/>
    </source>
</evidence>
<dbReference type="PRINTS" id="PR00463">
    <property type="entry name" value="EP450I"/>
</dbReference>
<dbReference type="FunFam" id="1.10.630.10:FF:000043">
    <property type="entry name" value="Cytochrome P450 99A2"/>
    <property type="match status" value="1"/>
</dbReference>
<comment type="subcellular location">
    <subcellularLocation>
        <location evidence="2">Membrane</location>
        <topology evidence="2">Single-pass type II membrane protein</topology>
    </subcellularLocation>
</comment>
<dbReference type="InterPro" id="IPR001128">
    <property type="entry name" value="Cyt_P450"/>
</dbReference>
<dbReference type="Pfam" id="PF00067">
    <property type="entry name" value="p450"/>
    <property type="match status" value="1"/>
</dbReference>
<dbReference type="Gene3D" id="1.10.630.10">
    <property type="entry name" value="Cytochrome P450"/>
    <property type="match status" value="1"/>
</dbReference>
<evidence type="ECO:0000256" key="9">
    <source>
        <dbReference type="ARBA" id="ARBA00023002"/>
    </source>
</evidence>
<evidence type="ECO:0000256" key="3">
    <source>
        <dbReference type="ARBA" id="ARBA00010617"/>
    </source>
</evidence>
<keyword evidence="12 15" id="KW-0472">Membrane</keyword>
<dbReference type="InterPro" id="IPR036396">
    <property type="entry name" value="Cyt_P450_sf"/>
</dbReference>
<comment type="similarity">
    <text evidence="3 14">Belongs to the cytochrome P450 family.</text>
</comment>
<dbReference type="SUPFAM" id="SSF48264">
    <property type="entry name" value="Cytochrome P450"/>
    <property type="match status" value="1"/>
</dbReference>
<evidence type="ECO:0000256" key="8">
    <source>
        <dbReference type="ARBA" id="ARBA00022989"/>
    </source>
</evidence>
<feature type="binding site" description="axial binding residue" evidence="13">
    <location>
        <position position="444"/>
    </location>
    <ligand>
        <name>heme</name>
        <dbReference type="ChEBI" id="CHEBI:30413"/>
    </ligand>
    <ligandPart>
        <name>Fe</name>
        <dbReference type="ChEBI" id="CHEBI:18248"/>
    </ligandPart>
</feature>
<name>A0A7G6J4K9_LEUFR</name>
<comment type="cofactor">
    <cofactor evidence="1 13">
        <name>heme</name>
        <dbReference type="ChEBI" id="CHEBI:30413"/>
    </cofactor>
</comment>
<dbReference type="CDD" id="cd11072">
    <property type="entry name" value="CYP71-like"/>
    <property type="match status" value="1"/>
</dbReference>
<dbReference type="GO" id="GO:0020037">
    <property type="term" value="F:heme binding"/>
    <property type="evidence" value="ECO:0007669"/>
    <property type="project" value="InterPro"/>
</dbReference>
<dbReference type="InterPro" id="IPR052306">
    <property type="entry name" value="CYP450_71D"/>
</dbReference>
<keyword evidence="4 13" id="KW-0349">Heme</keyword>
<evidence type="ECO:0000256" key="14">
    <source>
        <dbReference type="RuleBase" id="RU000461"/>
    </source>
</evidence>
<dbReference type="InterPro" id="IPR017972">
    <property type="entry name" value="Cyt_P450_CS"/>
</dbReference>
<reference evidence="16" key="1">
    <citation type="journal article" date="2020" name="Plant">
        <title>The biosynthesis of the anti-microbial diterpenoid leubethanol in Leucophyllum frutescens proceeds via an all-cis prenyl intermediate.</title>
        <authorList>
            <person name="Miller G.P."/>
            <person name="Waheed Bhat W."/>
            <person name="Lanier E.R."/>
            <person name="Johnson S.R."/>
            <person name="Mathieu D.T."/>
            <person name="Hamberger B."/>
        </authorList>
    </citation>
    <scope>NUCLEOTIDE SEQUENCE</scope>
</reference>
<keyword evidence="9 14" id="KW-0560">Oxidoreductase</keyword>
<dbReference type="GO" id="GO:0004497">
    <property type="term" value="F:monooxygenase activity"/>
    <property type="evidence" value="ECO:0007669"/>
    <property type="project" value="UniProtKB-KW"/>
</dbReference>
<dbReference type="PANTHER" id="PTHR47953">
    <property type="entry name" value="OS08G0105600 PROTEIN"/>
    <property type="match status" value="1"/>
</dbReference>
<keyword evidence="11 14" id="KW-0503">Monooxygenase</keyword>
<organism evidence="16">
    <name type="scientific">Leucophyllum frutescens</name>
    <name type="common">Texas ranger</name>
    <name type="synonym">Terania frutescens</name>
    <dbReference type="NCBI Taxonomy" id="86643"/>
    <lineage>
        <taxon>Eukaryota</taxon>
        <taxon>Viridiplantae</taxon>
        <taxon>Streptophyta</taxon>
        <taxon>Embryophyta</taxon>
        <taxon>Tracheophyta</taxon>
        <taxon>Spermatophyta</taxon>
        <taxon>Magnoliopsida</taxon>
        <taxon>eudicotyledons</taxon>
        <taxon>Gunneridae</taxon>
        <taxon>Pentapetalae</taxon>
        <taxon>asterids</taxon>
        <taxon>lamiids</taxon>
        <taxon>Lamiales</taxon>
        <taxon>Scrophulariaceae</taxon>
        <taxon>Leucophylleae</taxon>
        <taxon>Leucophyllum</taxon>
    </lineage>
</organism>
<dbReference type="GO" id="GO:0016705">
    <property type="term" value="F:oxidoreductase activity, acting on paired donors, with incorporation or reduction of molecular oxygen"/>
    <property type="evidence" value="ECO:0007669"/>
    <property type="project" value="InterPro"/>
</dbReference>
<evidence type="ECO:0000256" key="6">
    <source>
        <dbReference type="ARBA" id="ARBA00022723"/>
    </source>
</evidence>
<keyword evidence="10 13" id="KW-0408">Iron</keyword>
<dbReference type="AlphaFoldDB" id="A0A7G6J4K9"/>
<sequence>MKIQLPLNFTIALLLFSSFILFISAWRMTNSSHPKKHKNLPPSPPKLPVIGHLHHLIGGLPHRSLSRLAQKFGGVLYLQLGQVPVVVVSSREAAKQILRIHDPACADRPQTANNKIMFYDCNDIIFGQYSEHWKQMRKICTMELLGSKNVRSFGYIRQDEGSNLVKSLQSSLGKVVNLTAKILAMTSSVVCRAALGKVSRESDMAMAMIKQVLSYGGMFELADLFPSSKLLHVLLGWKRYKLLSMRRKLDKILDVIIEEHKLKKSGEFGGEDVVDVLLRMNQDGKLEFPITNENIKAVIFDVLAGGIDTTAAAIDWVMAELIRNPRVMAKVQSEVRRAFRENKPMEESDVTQSLRYLKLVIKESLRLHPPGSIVPRFCRDECKVDGYSIPRKSWVSINVWSIGRDPEYWDEPESFRPERFDNDSLNFLGNNFEYIPFGSGKRICPGMHFALASMELTLAQLLYHFNWETPQGVAPADVDMTETNGATVTRQNGLFLIASAYNPPFED</sequence>
<evidence type="ECO:0000256" key="7">
    <source>
        <dbReference type="ARBA" id="ARBA00022968"/>
    </source>
</evidence>
<evidence type="ECO:0000256" key="12">
    <source>
        <dbReference type="ARBA" id="ARBA00023136"/>
    </source>
</evidence>
<evidence type="ECO:0000256" key="15">
    <source>
        <dbReference type="SAM" id="Phobius"/>
    </source>
</evidence>
<evidence type="ECO:0000256" key="5">
    <source>
        <dbReference type="ARBA" id="ARBA00022692"/>
    </source>
</evidence>
<dbReference type="GO" id="GO:0016020">
    <property type="term" value="C:membrane"/>
    <property type="evidence" value="ECO:0007669"/>
    <property type="project" value="UniProtKB-SubCell"/>
</dbReference>
<evidence type="ECO:0000256" key="4">
    <source>
        <dbReference type="ARBA" id="ARBA00022617"/>
    </source>
</evidence>
<evidence type="ECO:0000256" key="13">
    <source>
        <dbReference type="PIRSR" id="PIRSR602401-1"/>
    </source>
</evidence>
<keyword evidence="8 15" id="KW-1133">Transmembrane helix</keyword>
<proteinExistence type="evidence at transcript level"/>
<dbReference type="PRINTS" id="PR00385">
    <property type="entry name" value="P450"/>
</dbReference>
<dbReference type="GO" id="GO:0005506">
    <property type="term" value="F:iron ion binding"/>
    <property type="evidence" value="ECO:0007669"/>
    <property type="project" value="InterPro"/>
</dbReference>
<dbReference type="PROSITE" id="PS00086">
    <property type="entry name" value="CYTOCHROME_P450"/>
    <property type="match status" value="1"/>
</dbReference>
<dbReference type="InterPro" id="IPR002401">
    <property type="entry name" value="Cyt_P450_E_grp-I"/>
</dbReference>
<keyword evidence="7" id="KW-0735">Signal-anchor</keyword>
<evidence type="ECO:0000256" key="1">
    <source>
        <dbReference type="ARBA" id="ARBA00001971"/>
    </source>
</evidence>
<dbReference type="PANTHER" id="PTHR47953:SF19">
    <property type="entry name" value="OS06G0641600 PROTEIN"/>
    <property type="match status" value="1"/>
</dbReference>
<feature type="transmembrane region" description="Helical" evidence="15">
    <location>
        <begin position="7"/>
        <end position="26"/>
    </location>
</feature>
<keyword evidence="6 13" id="KW-0479">Metal-binding</keyword>
<protein>
    <submittedName>
        <fullName evidence="16">Cytochrome P450 71D615</fullName>
    </submittedName>
</protein>
<evidence type="ECO:0000313" key="16">
    <source>
        <dbReference type="EMBL" id="QNC49778.1"/>
    </source>
</evidence>
<dbReference type="EMBL" id="MT136617">
    <property type="protein sequence ID" value="QNC49778.1"/>
    <property type="molecule type" value="mRNA"/>
</dbReference>